<dbReference type="Gene3D" id="3.40.50.300">
    <property type="entry name" value="P-loop containing nucleotide triphosphate hydrolases"/>
    <property type="match status" value="2"/>
</dbReference>
<dbReference type="Proteomes" id="UP001060368">
    <property type="component" value="Chromosome"/>
</dbReference>
<dbReference type="PANTHER" id="PTHR34383">
    <property type="entry name" value="POLYPHOSPHATE:AMP PHOSPHOTRANSFERASE-RELATED"/>
    <property type="match status" value="1"/>
</dbReference>
<dbReference type="KEGG" id="mend:L6E24_14080"/>
<feature type="domain" description="Polyphosphate kinase-2-related" evidence="1">
    <location>
        <begin position="21"/>
        <end position="231"/>
    </location>
</feature>
<evidence type="ECO:0000313" key="3">
    <source>
        <dbReference type="Proteomes" id="UP001060368"/>
    </source>
</evidence>
<protein>
    <submittedName>
        <fullName evidence="2">Polyphosphate:AMP phosphotransferase</fullName>
    </submittedName>
</protein>
<dbReference type="GO" id="GO:0006797">
    <property type="term" value="P:polyphosphate metabolic process"/>
    <property type="evidence" value="ECO:0007669"/>
    <property type="project" value="InterPro"/>
</dbReference>
<evidence type="ECO:0000259" key="1">
    <source>
        <dbReference type="Pfam" id="PF03976"/>
    </source>
</evidence>
<dbReference type="GO" id="GO:0043751">
    <property type="term" value="F:polyphosphate:AMP phosphotransferase activity"/>
    <property type="evidence" value="ECO:0007669"/>
    <property type="project" value="InterPro"/>
</dbReference>
<accession>A0A9E7PNB0</accession>
<dbReference type="EMBL" id="CP096115">
    <property type="protein sequence ID" value="UUX92447.1"/>
    <property type="molecule type" value="Genomic_DNA"/>
</dbReference>
<dbReference type="InterPro" id="IPR022488">
    <property type="entry name" value="PPK2-related"/>
</dbReference>
<name>A0A9E7PNB0_9EURY</name>
<organism evidence="2 3">
    <name type="scientific">Methanoplanus endosymbiosus</name>
    <dbReference type="NCBI Taxonomy" id="33865"/>
    <lineage>
        <taxon>Archaea</taxon>
        <taxon>Methanobacteriati</taxon>
        <taxon>Methanobacteriota</taxon>
        <taxon>Stenosarchaea group</taxon>
        <taxon>Methanomicrobia</taxon>
        <taxon>Methanomicrobiales</taxon>
        <taxon>Methanomicrobiaceae</taxon>
        <taxon>Methanoplanus</taxon>
    </lineage>
</organism>
<feature type="domain" description="Polyphosphate kinase-2-related" evidence="1">
    <location>
        <begin position="264"/>
        <end position="486"/>
    </location>
</feature>
<sequence length="491" mass="57901">MLDDVLMKYPDPDVDYGELISPFQAEIGHLQREILDLKIPVMIIIEGWDASGISDICNKLIRYLDPRSYRLYPVGRPKEVEAEMPFLWRFALVAPEEGKLSVFDRAWYSRMIIENKENLKDVFRIKVEDIKAFERHFCNDGGVLIKIFLHISHKEQKKRFKEADSDPCRSFYLKNIDWNPKKEYPEYFSVIDEILFRTNTPNAPWEVIPAENLDYAVYRVYNTVIDRLKSSISDKKEGAEGICYECPLLSSGYCLPEPHPPRVLDRKEYKSKKKELGKRLSELQVELYKHKIPLVVLYEGWDASGKGGAITRFTRYINPRGYRIEPIGPPDVKEKTRGYLWRFYNRLPRPGRIVIFDRTWYGRVLVERVEGLCSEYDWKRAYGEITEFEHFIDEWGGVIVKFWIHISKEEQLERFSARETDPDKMWKITPEDWRNREKWDQYEEAVCDMISLTHTPCCPWTIVSGNDKYSARIQTFEAVIAAVEKKLSSLK</sequence>
<dbReference type="Pfam" id="PF03976">
    <property type="entry name" value="PPK2"/>
    <property type="match status" value="2"/>
</dbReference>
<dbReference type="GeneID" id="74308855"/>
<dbReference type="AlphaFoldDB" id="A0A9E7PNB0"/>
<dbReference type="InterPro" id="IPR022489">
    <property type="entry name" value="PolyP_AMP_Tfrase"/>
</dbReference>
<keyword evidence="3" id="KW-1185">Reference proteome</keyword>
<dbReference type="InterPro" id="IPR027417">
    <property type="entry name" value="P-loop_NTPase"/>
</dbReference>
<proteinExistence type="predicted"/>
<gene>
    <name evidence="2" type="primary">pap</name>
    <name evidence="2" type="ORF">L6E24_14080</name>
</gene>
<dbReference type="PANTHER" id="PTHR34383:SF3">
    <property type="entry name" value="POLYPHOSPHATE:AMP PHOSPHOTRANSFERASE"/>
    <property type="match status" value="1"/>
</dbReference>
<reference evidence="2" key="1">
    <citation type="submission" date="2022-04" db="EMBL/GenBank/DDBJ databases">
        <title>Complete genome of Methanoplanus endosymbiosus DSM 3599.</title>
        <authorList>
            <person name="Chen S.-C."/>
            <person name="You Y.-T."/>
            <person name="Zhou Y.-Z."/>
            <person name="Lai M.-C."/>
        </authorList>
    </citation>
    <scope>NUCLEOTIDE SEQUENCE</scope>
    <source>
        <strain evidence="2">DSM 3599</strain>
    </source>
</reference>
<evidence type="ECO:0000313" key="2">
    <source>
        <dbReference type="EMBL" id="UUX92447.1"/>
    </source>
</evidence>
<dbReference type="NCBIfam" id="TIGR03708">
    <property type="entry name" value="poly_P_AMP_trns"/>
    <property type="match status" value="1"/>
</dbReference>
<dbReference type="SUPFAM" id="SSF52540">
    <property type="entry name" value="P-loop containing nucleoside triphosphate hydrolases"/>
    <property type="match status" value="2"/>
</dbReference>
<dbReference type="RefSeq" id="WP_257742597.1">
    <property type="nucleotide sequence ID" value="NZ_CP096115.1"/>
</dbReference>